<dbReference type="SMART" id="SM00220">
    <property type="entry name" value="S_TKc"/>
    <property type="match status" value="1"/>
</dbReference>
<sequence>MERPCTLGTRIIPHPTHRSGRPLMTRLGVADVRRGKLLHNSATSEVFAAVTRDGGVNVAVKRTKITSAKDICRFEIELDLLQRCRHPRVVSVVGTMREPPTYAVILPRYQNGALFALLHASRRTFSAAGKAVVIADVAAALAHLHSCGVLHRDVKSDNVLVDADSRAVLTDFNASELESRITSDIVLQARPTGGFFKQFVVGTLPYMAPELLRSVRGAAYTRACDVYSWAILANEVLTQRVPYSDSLTEQVQLHTILEARYNHDSLTAAITSAHLRPETPSSPLPPPLGLLCDLVARGWADDASTRPSAAEANLLLQQVCTSIPEGAPHADAAGETSRASTSSSLSTVPIAAQSAGTPCEAAAAIGGMHDRPAVPGACAGDGGRAAARLAKMLSVSGGTPPRVAAESTAGRRGADRMEDRHVLQASGGVTLAAVFDGHNGDAAASFCAEQLGVELLSAWPAALPLSDAASAALSTSFVALNRRFLAEQPHDVSGCTALAALLVNSTLLVANAGDCQCKLWRGDGVLALSREHIASDGAERARIMQAGGAVSATADGKLRVGGVIQVTRCIGDQPLRKLGLIAEPEMRVVELCAEDKVLLVASDGLWDVMPDDRLLHCLRNTAQSPDLIAKRLIFDAMERGTDDNVSVIVVILRDA</sequence>
<reference evidence="4" key="1">
    <citation type="submission" date="2021-01" db="EMBL/GenBank/DDBJ databases">
        <authorList>
            <person name="Corre E."/>
            <person name="Pelletier E."/>
            <person name="Niang G."/>
            <person name="Scheremetjew M."/>
            <person name="Finn R."/>
            <person name="Kale V."/>
            <person name="Holt S."/>
            <person name="Cochrane G."/>
            <person name="Meng A."/>
            <person name="Brown T."/>
            <person name="Cohen L."/>
        </authorList>
    </citation>
    <scope>NUCLEOTIDE SEQUENCE</scope>
    <source>
        <strain evidence="4">RCC1130</strain>
    </source>
</reference>
<evidence type="ECO:0000259" key="3">
    <source>
        <dbReference type="PROSITE" id="PS51746"/>
    </source>
</evidence>
<evidence type="ECO:0000313" key="4">
    <source>
        <dbReference type="EMBL" id="CAD8531611.1"/>
    </source>
</evidence>
<dbReference type="CDD" id="cd00143">
    <property type="entry name" value="PP2Cc"/>
    <property type="match status" value="1"/>
</dbReference>
<dbReference type="Pfam" id="PF00069">
    <property type="entry name" value="Pkinase"/>
    <property type="match status" value="1"/>
</dbReference>
<protein>
    <recommendedName>
        <fullName evidence="5">Protein kinase domain-containing protein</fullName>
    </recommendedName>
</protein>
<evidence type="ECO:0008006" key="5">
    <source>
        <dbReference type="Google" id="ProtNLM"/>
    </source>
</evidence>
<gene>
    <name evidence="4" type="ORF">CLEP1334_LOCUS6863</name>
</gene>
<accession>A0A7S0ITV7</accession>
<dbReference type="PANTHER" id="PTHR47992">
    <property type="entry name" value="PROTEIN PHOSPHATASE"/>
    <property type="match status" value="1"/>
</dbReference>
<dbReference type="InterPro" id="IPR011009">
    <property type="entry name" value="Kinase-like_dom_sf"/>
</dbReference>
<evidence type="ECO:0000259" key="2">
    <source>
        <dbReference type="PROSITE" id="PS50011"/>
    </source>
</evidence>
<dbReference type="GO" id="GO:0004672">
    <property type="term" value="F:protein kinase activity"/>
    <property type="evidence" value="ECO:0007669"/>
    <property type="project" value="InterPro"/>
</dbReference>
<proteinExistence type="predicted"/>
<name>A0A7S0ITV7_9EUKA</name>
<dbReference type="AlphaFoldDB" id="A0A7S0ITV7"/>
<dbReference type="InterPro" id="IPR015655">
    <property type="entry name" value="PP2C"/>
</dbReference>
<dbReference type="PROSITE" id="PS00108">
    <property type="entry name" value="PROTEIN_KINASE_ST"/>
    <property type="match status" value="1"/>
</dbReference>
<dbReference type="Gene3D" id="1.10.510.10">
    <property type="entry name" value="Transferase(Phosphotransferase) domain 1"/>
    <property type="match status" value="1"/>
</dbReference>
<dbReference type="EMBL" id="HBER01013762">
    <property type="protein sequence ID" value="CAD8531611.1"/>
    <property type="molecule type" value="Transcribed_RNA"/>
</dbReference>
<evidence type="ECO:0000256" key="1">
    <source>
        <dbReference type="SAM" id="MobiDB-lite"/>
    </source>
</evidence>
<dbReference type="InterPro" id="IPR008271">
    <property type="entry name" value="Ser/Thr_kinase_AS"/>
</dbReference>
<dbReference type="InterPro" id="IPR036457">
    <property type="entry name" value="PPM-type-like_dom_sf"/>
</dbReference>
<dbReference type="SMART" id="SM00332">
    <property type="entry name" value="PP2Cc"/>
    <property type="match status" value="1"/>
</dbReference>
<feature type="domain" description="Protein kinase" evidence="2">
    <location>
        <begin position="32"/>
        <end position="316"/>
    </location>
</feature>
<dbReference type="InterPro" id="IPR000719">
    <property type="entry name" value="Prot_kinase_dom"/>
</dbReference>
<dbReference type="PROSITE" id="PS51746">
    <property type="entry name" value="PPM_2"/>
    <property type="match status" value="1"/>
</dbReference>
<dbReference type="Pfam" id="PF00481">
    <property type="entry name" value="PP2C"/>
    <property type="match status" value="1"/>
</dbReference>
<feature type="domain" description="PPM-type phosphatase" evidence="3">
    <location>
        <begin position="402"/>
        <end position="652"/>
    </location>
</feature>
<dbReference type="GO" id="GO:0005524">
    <property type="term" value="F:ATP binding"/>
    <property type="evidence" value="ECO:0007669"/>
    <property type="project" value="InterPro"/>
</dbReference>
<dbReference type="Gene3D" id="3.60.40.10">
    <property type="entry name" value="PPM-type phosphatase domain"/>
    <property type="match status" value="1"/>
</dbReference>
<dbReference type="SUPFAM" id="SSF81606">
    <property type="entry name" value="PP2C-like"/>
    <property type="match status" value="1"/>
</dbReference>
<organism evidence="4">
    <name type="scientific">Calcidiscus leptoporus</name>
    <dbReference type="NCBI Taxonomy" id="127549"/>
    <lineage>
        <taxon>Eukaryota</taxon>
        <taxon>Haptista</taxon>
        <taxon>Haptophyta</taxon>
        <taxon>Prymnesiophyceae</taxon>
        <taxon>Coccolithales</taxon>
        <taxon>Calcidiscaceae</taxon>
        <taxon>Calcidiscus</taxon>
    </lineage>
</organism>
<dbReference type="SMART" id="SM00331">
    <property type="entry name" value="PP2C_SIG"/>
    <property type="match status" value="1"/>
</dbReference>
<dbReference type="GO" id="GO:0004722">
    <property type="term" value="F:protein serine/threonine phosphatase activity"/>
    <property type="evidence" value="ECO:0007669"/>
    <property type="project" value="InterPro"/>
</dbReference>
<feature type="region of interest" description="Disordered" evidence="1">
    <location>
        <begin position="397"/>
        <end position="417"/>
    </location>
</feature>
<dbReference type="SUPFAM" id="SSF56112">
    <property type="entry name" value="Protein kinase-like (PK-like)"/>
    <property type="match status" value="1"/>
</dbReference>
<dbReference type="PROSITE" id="PS50011">
    <property type="entry name" value="PROTEIN_KINASE_DOM"/>
    <property type="match status" value="1"/>
</dbReference>
<dbReference type="InterPro" id="IPR001932">
    <property type="entry name" value="PPM-type_phosphatase-like_dom"/>
</dbReference>